<protein>
    <submittedName>
        <fullName evidence="2">N-acetyltransferase</fullName>
    </submittedName>
</protein>
<dbReference type="PANTHER" id="PTHR31435:SF10">
    <property type="entry name" value="BSR4717 PROTEIN"/>
    <property type="match status" value="1"/>
</dbReference>
<dbReference type="InterPro" id="IPR045057">
    <property type="entry name" value="Gcn5-rel_NAT"/>
</dbReference>
<dbReference type="EMBL" id="JAEMNV010000012">
    <property type="protein sequence ID" value="MBJ8342595.1"/>
    <property type="molecule type" value="Genomic_DNA"/>
</dbReference>
<dbReference type="Pfam" id="PF14542">
    <property type="entry name" value="Acetyltransf_CG"/>
    <property type="match status" value="1"/>
</dbReference>
<accession>A0A934NWH1</accession>
<gene>
    <name evidence="2" type="ORF">JGU71_27270</name>
</gene>
<organism evidence="2 3">
    <name type="scientific">Antrihabitans stalagmiti</name>
    <dbReference type="NCBI Taxonomy" id="2799499"/>
    <lineage>
        <taxon>Bacteria</taxon>
        <taxon>Bacillati</taxon>
        <taxon>Actinomycetota</taxon>
        <taxon>Actinomycetes</taxon>
        <taxon>Mycobacteriales</taxon>
        <taxon>Nocardiaceae</taxon>
        <taxon>Antrihabitans</taxon>
    </lineage>
</organism>
<name>A0A934NWH1_9NOCA</name>
<dbReference type="PANTHER" id="PTHR31435">
    <property type="entry name" value="PROTEIN NATD1"/>
    <property type="match status" value="1"/>
</dbReference>
<sequence length="104" mass="11712">METRVEKNVDLNRFEIHVGNQIAGLAAYESAAANRAFTHTEVYPQFEGQGLAKILIKYALDATREEGLGVLPFCPFVNKYISKNPEYLDLVPEWARERLGLPTS</sequence>
<dbReference type="Proteomes" id="UP000655868">
    <property type="component" value="Unassembled WGS sequence"/>
</dbReference>
<dbReference type="PROSITE" id="PS51729">
    <property type="entry name" value="GNAT_YJDJ"/>
    <property type="match status" value="1"/>
</dbReference>
<evidence type="ECO:0000313" key="3">
    <source>
        <dbReference type="Proteomes" id="UP000655868"/>
    </source>
</evidence>
<reference evidence="2" key="1">
    <citation type="submission" date="2020-12" db="EMBL/GenBank/DDBJ databases">
        <title>Antrihabitans popcorni sp. nov. and Antrihabitans auranticaus sp. nov., isolated from a larva cave.</title>
        <authorList>
            <person name="Lee S.D."/>
            <person name="Kim I.S."/>
        </authorList>
    </citation>
    <scope>NUCLEOTIDE SEQUENCE</scope>
    <source>
        <strain evidence="2">YC3-6</strain>
    </source>
</reference>
<keyword evidence="3" id="KW-1185">Reference proteome</keyword>
<evidence type="ECO:0000313" key="2">
    <source>
        <dbReference type="EMBL" id="MBJ8342595.1"/>
    </source>
</evidence>
<feature type="domain" description="N-acetyltransferase" evidence="1">
    <location>
        <begin position="6"/>
        <end position="92"/>
    </location>
</feature>
<evidence type="ECO:0000259" key="1">
    <source>
        <dbReference type="PROSITE" id="PS51729"/>
    </source>
</evidence>
<dbReference type="Gene3D" id="3.40.630.30">
    <property type="match status" value="1"/>
</dbReference>
<dbReference type="RefSeq" id="WP_199708247.1">
    <property type="nucleotide sequence ID" value="NZ_JAEMNV010000012.1"/>
</dbReference>
<proteinExistence type="predicted"/>
<dbReference type="InterPro" id="IPR031165">
    <property type="entry name" value="GNAT_YJDJ"/>
</dbReference>
<dbReference type="AlphaFoldDB" id="A0A934NWH1"/>
<dbReference type="SUPFAM" id="SSF55729">
    <property type="entry name" value="Acyl-CoA N-acyltransferases (Nat)"/>
    <property type="match status" value="1"/>
</dbReference>
<dbReference type="InterPro" id="IPR016181">
    <property type="entry name" value="Acyl_CoA_acyltransferase"/>
</dbReference>
<comment type="caution">
    <text evidence="2">The sequence shown here is derived from an EMBL/GenBank/DDBJ whole genome shotgun (WGS) entry which is preliminary data.</text>
</comment>